<keyword evidence="2" id="KW-0472">Membrane</keyword>
<keyword evidence="2" id="KW-0812">Transmembrane</keyword>
<feature type="compositionally biased region" description="Basic and acidic residues" evidence="1">
    <location>
        <begin position="139"/>
        <end position="148"/>
    </location>
</feature>
<feature type="compositionally biased region" description="Polar residues" evidence="1">
    <location>
        <begin position="162"/>
        <end position="174"/>
    </location>
</feature>
<protein>
    <submittedName>
        <fullName evidence="3">Uncharacterized protein</fullName>
    </submittedName>
</protein>
<keyword evidence="2" id="KW-1133">Transmembrane helix</keyword>
<reference evidence="3" key="1">
    <citation type="journal article" date="2020" name="Nature">
        <title>Giant virus diversity and host interactions through global metagenomics.</title>
        <authorList>
            <person name="Schulz F."/>
            <person name="Roux S."/>
            <person name="Paez-Espino D."/>
            <person name="Jungbluth S."/>
            <person name="Walsh D.A."/>
            <person name="Denef V.J."/>
            <person name="McMahon K.D."/>
            <person name="Konstantinidis K.T."/>
            <person name="Eloe-Fadrosh E.A."/>
            <person name="Kyrpides N.C."/>
            <person name="Woyke T."/>
        </authorList>
    </citation>
    <scope>NUCLEOTIDE SEQUENCE</scope>
    <source>
        <strain evidence="3">GVMAG-M-3300010158-13</strain>
    </source>
</reference>
<name>A0A6C0B755_9ZZZZ</name>
<evidence type="ECO:0000256" key="2">
    <source>
        <dbReference type="SAM" id="Phobius"/>
    </source>
</evidence>
<sequence>MSVKNLKKYIEKTMNSLFNHFNDTITTMNTSKIFAGVIILILNISSKFVTIKLGKTMESYLKFTFSKHILIFAMAWMGTRDIYVALIIAITFIIFFDYLFHDDSPFCCLPDSFKQYHIKLLDDSEVSEDEIKKAKEVLEKAEKRKENHPLNVENPLALENKPMSQQQRQNQVLY</sequence>
<evidence type="ECO:0000256" key="1">
    <source>
        <dbReference type="SAM" id="MobiDB-lite"/>
    </source>
</evidence>
<dbReference type="AlphaFoldDB" id="A0A6C0B755"/>
<accession>A0A6C0B755</accession>
<proteinExistence type="predicted"/>
<feature type="region of interest" description="Disordered" evidence="1">
    <location>
        <begin position="139"/>
        <end position="174"/>
    </location>
</feature>
<dbReference type="EMBL" id="MN739089">
    <property type="protein sequence ID" value="QHS87882.1"/>
    <property type="molecule type" value="Genomic_DNA"/>
</dbReference>
<feature type="transmembrane region" description="Helical" evidence="2">
    <location>
        <begin position="82"/>
        <end position="100"/>
    </location>
</feature>
<evidence type="ECO:0000313" key="3">
    <source>
        <dbReference type="EMBL" id="QHS87882.1"/>
    </source>
</evidence>
<organism evidence="3">
    <name type="scientific">viral metagenome</name>
    <dbReference type="NCBI Taxonomy" id="1070528"/>
    <lineage>
        <taxon>unclassified sequences</taxon>
        <taxon>metagenomes</taxon>
        <taxon>organismal metagenomes</taxon>
    </lineage>
</organism>
<feature type="transmembrane region" description="Helical" evidence="2">
    <location>
        <begin position="33"/>
        <end position="53"/>
    </location>
</feature>